<organism evidence="3">
    <name type="scientific">Penicillium chrysogenum</name>
    <name type="common">Penicillium notatum</name>
    <dbReference type="NCBI Taxonomy" id="5076"/>
    <lineage>
        <taxon>Eukaryota</taxon>
        <taxon>Fungi</taxon>
        <taxon>Dikarya</taxon>
        <taxon>Ascomycota</taxon>
        <taxon>Pezizomycotina</taxon>
        <taxon>Eurotiomycetes</taxon>
        <taxon>Eurotiomycetidae</taxon>
        <taxon>Eurotiales</taxon>
        <taxon>Aspergillaceae</taxon>
        <taxon>Penicillium</taxon>
        <taxon>Penicillium chrysogenum species complex</taxon>
    </lineage>
</organism>
<proteinExistence type="predicted"/>
<dbReference type="GO" id="GO:0005524">
    <property type="term" value="F:ATP binding"/>
    <property type="evidence" value="ECO:0007669"/>
    <property type="project" value="InterPro"/>
</dbReference>
<protein>
    <submittedName>
        <fullName evidence="3">cAMP-dependent protein kinase catalytic subunit</fullName>
    </submittedName>
</protein>
<dbReference type="InterPro" id="IPR011009">
    <property type="entry name" value="Kinase-like_dom_sf"/>
</dbReference>
<dbReference type="GO" id="GO:0004674">
    <property type="term" value="F:protein serine/threonine kinase activity"/>
    <property type="evidence" value="ECO:0007669"/>
    <property type="project" value="TreeGrafter"/>
</dbReference>
<dbReference type="PANTHER" id="PTHR44167">
    <property type="entry name" value="OVARIAN-SPECIFIC SERINE/THREONINE-PROTEIN KINASE LOK-RELATED"/>
    <property type="match status" value="1"/>
</dbReference>
<dbReference type="PROSITE" id="PS50011">
    <property type="entry name" value="PROTEIN_KINASE_DOM"/>
    <property type="match status" value="1"/>
</dbReference>
<dbReference type="SMART" id="SM00220">
    <property type="entry name" value="S_TKc"/>
    <property type="match status" value="1"/>
</dbReference>
<evidence type="ECO:0000313" key="3">
    <source>
        <dbReference type="EMBL" id="KZN88581.1"/>
    </source>
</evidence>
<dbReference type="Gene3D" id="1.10.510.10">
    <property type="entry name" value="Transferase(Phosphotransferase) domain 1"/>
    <property type="match status" value="1"/>
</dbReference>
<dbReference type="SUPFAM" id="SSF56112">
    <property type="entry name" value="Protein kinase-like (PK-like)"/>
    <property type="match status" value="1"/>
</dbReference>
<keyword evidence="3" id="KW-0808">Transferase</keyword>
<feature type="compositionally biased region" description="Polar residues" evidence="1">
    <location>
        <begin position="9"/>
        <end position="18"/>
    </location>
</feature>
<feature type="domain" description="Protein kinase" evidence="2">
    <location>
        <begin position="226"/>
        <end position="499"/>
    </location>
</feature>
<evidence type="ECO:0000256" key="1">
    <source>
        <dbReference type="SAM" id="MobiDB-lite"/>
    </source>
</evidence>
<dbReference type="InterPro" id="IPR000719">
    <property type="entry name" value="Prot_kinase_dom"/>
</dbReference>
<reference evidence="3" key="1">
    <citation type="journal article" date="2014" name="Genome Announc.">
        <title>Complete sequencing and chromosome-scale genome assembly of the industrial progenitor strain P2niaD18 from the penicillin producer Penicillium chrysogenum.</title>
        <authorList>
            <person name="Specht T."/>
            <person name="Dahlmann T.A."/>
            <person name="Zadra I."/>
            <person name="Kurnsteiner H."/>
            <person name="Kuck U."/>
        </authorList>
    </citation>
    <scope>NUCLEOTIDE SEQUENCE [LARGE SCALE GENOMIC DNA]</scope>
    <source>
        <strain evidence="3">P2niaD18</strain>
    </source>
</reference>
<dbReference type="EMBL" id="CM002799">
    <property type="protein sequence ID" value="KZN88581.1"/>
    <property type="molecule type" value="Genomic_DNA"/>
</dbReference>
<accession>A0A167TSR8</accession>
<keyword evidence="3" id="KW-0418">Kinase</keyword>
<dbReference type="GO" id="GO:0005634">
    <property type="term" value="C:nucleus"/>
    <property type="evidence" value="ECO:0007669"/>
    <property type="project" value="TreeGrafter"/>
</dbReference>
<gene>
    <name evidence="3" type="ORF">EN45_071560</name>
</gene>
<dbReference type="GO" id="GO:0044773">
    <property type="term" value="P:mitotic DNA damage checkpoint signaling"/>
    <property type="evidence" value="ECO:0007669"/>
    <property type="project" value="TreeGrafter"/>
</dbReference>
<evidence type="ECO:0000259" key="2">
    <source>
        <dbReference type="PROSITE" id="PS50011"/>
    </source>
</evidence>
<dbReference type="Gene3D" id="3.30.200.20">
    <property type="entry name" value="Phosphorylase Kinase, domain 1"/>
    <property type="match status" value="1"/>
</dbReference>
<sequence>MESLPPSPTSSGATTEPNTPEPVQPGVGRFAMLMPMNQMARSAIDAAVDSGSEHHKKFIKETVFDNRPTRYFELSLTTLPERVDLGWRIGSGRQDLENGGVDLLLCIEDDKGRGYPGSDEDRVAGIHARFSWLKGAGGFFLIADNKRRKKVMMNGEIFRTDQRLIQHRNTIMIGECVFFLRYEALSAEEDEQFQVELTKHFREHYKTHSPLVLPIPKEFDMHFGDWIIQHPISKSAFGVVYMVINIQTGQPAAARQISKSRRNAAAVEQVLEMTRRISGLSHRRLSTTLQWYHRLGQTKAQTARIGSCFNQCLKPTLDVILHEYILISPLVNTTFRSLYVSNVSAEDRVACFAQLLEAINFLHRHGIWHRDVNPDSVLVRSYDPPDVMLTGFGCASDAMDIPYDGAGTEQYRAPEQVEGKTHGRAVDYWGCGIIGLELILKRPIESRIVPGLGLPYYQKVLEDLQDWPLARCSRKMLEESPGSRMTAIDALLDLRSPKTGGARIDPEGRCHPPECIFTNDVDFEVHSDNGAADLMANVVAIDESSVVDGVTGDSPAQVDSTNSFARSSSIDLVEPRSDNDGHAHVNESVVGMTEDQYTTESNKRRKLIPCEIVQRTSGLNFD</sequence>
<dbReference type="PANTHER" id="PTHR44167:SF24">
    <property type="entry name" value="SERINE_THREONINE-PROTEIN KINASE CHK2"/>
    <property type="match status" value="1"/>
</dbReference>
<dbReference type="Proteomes" id="UP000076449">
    <property type="component" value="Chromosome II"/>
</dbReference>
<name>A0A167TSR8_PENCH</name>
<feature type="region of interest" description="Disordered" evidence="1">
    <location>
        <begin position="1"/>
        <end position="26"/>
    </location>
</feature>
<dbReference type="AlphaFoldDB" id="A0A167TSR8"/>
<dbReference type="Pfam" id="PF00069">
    <property type="entry name" value="Pkinase"/>
    <property type="match status" value="1"/>
</dbReference>